<organism evidence="3 4">
    <name type="scientific">Batrachochytrium salamandrivorans</name>
    <dbReference type="NCBI Taxonomy" id="1357716"/>
    <lineage>
        <taxon>Eukaryota</taxon>
        <taxon>Fungi</taxon>
        <taxon>Fungi incertae sedis</taxon>
        <taxon>Chytridiomycota</taxon>
        <taxon>Chytridiomycota incertae sedis</taxon>
        <taxon>Chytridiomycetes</taxon>
        <taxon>Rhizophydiales</taxon>
        <taxon>Rhizophydiales incertae sedis</taxon>
        <taxon>Batrachochytrium</taxon>
    </lineage>
</organism>
<dbReference type="Pfam" id="PF01590">
    <property type="entry name" value="GAF"/>
    <property type="match status" value="1"/>
</dbReference>
<reference evidence="3 4" key="1">
    <citation type="submission" date="2021-02" db="EMBL/GenBank/DDBJ databases">
        <title>Variation within the Batrachochytrium salamandrivorans European outbreak.</title>
        <authorList>
            <person name="Kelly M."/>
            <person name="Pasmans F."/>
            <person name="Shea T.P."/>
            <person name="Munoz J.F."/>
            <person name="Carranza S."/>
            <person name="Cuomo C.A."/>
            <person name="Martel A."/>
        </authorList>
    </citation>
    <scope>NUCLEOTIDE SEQUENCE [LARGE SCALE GENOMIC DNA]</scope>
    <source>
        <strain evidence="3 4">AMFP18/2</strain>
    </source>
</reference>
<dbReference type="PANTHER" id="PTHR43081">
    <property type="entry name" value="ADENYLATE CYCLASE, TERMINAL-DIFFERENTIATION SPECIFIC-RELATED"/>
    <property type="match status" value="1"/>
</dbReference>
<dbReference type="InterPro" id="IPR029787">
    <property type="entry name" value="Nucleotide_cyclase"/>
</dbReference>
<dbReference type="PROSITE" id="PS50125">
    <property type="entry name" value="GUANYLATE_CYCLASE_2"/>
    <property type="match status" value="1"/>
</dbReference>
<dbReference type="Gene3D" id="3.30.450.40">
    <property type="match status" value="2"/>
</dbReference>
<evidence type="ECO:0000259" key="2">
    <source>
        <dbReference type="PROSITE" id="PS50125"/>
    </source>
</evidence>
<evidence type="ECO:0000256" key="1">
    <source>
        <dbReference type="SAM" id="MobiDB-lite"/>
    </source>
</evidence>
<evidence type="ECO:0000313" key="3">
    <source>
        <dbReference type="EMBL" id="KAH6587857.1"/>
    </source>
</evidence>
<dbReference type="Gene3D" id="3.30.70.1230">
    <property type="entry name" value="Nucleotide cyclase"/>
    <property type="match status" value="1"/>
</dbReference>
<dbReference type="InterPro" id="IPR050697">
    <property type="entry name" value="Adenylyl/Guanylyl_Cyclase_3/4"/>
</dbReference>
<name>A0ABQ8EX78_9FUNG</name>
<comment type="caution">
    <text evidence="3">The sequence shown here is derived from an EMBL/GenBank/DDBJ whole genome shotgun (WGS) entry which is preliminary data.</text>
</comment>
<accession>A0ABQ8EX78</accession>
<dbReference type="Pfam" id="PF00211">
    <property type="entry name" value="Guanylate_cyc"/>
    <property type="match status" value="1"/>
</dbReference>
<dbReference type="InterPro" id="IPR001054">
    <property type="entry name" value="A/G_cyclase"/>
</dbReference>
<evidence type="ECO:0000313" key="4">
    <source>
        <dbReference type="Proteomes" id="UP001648503"/>
    </source>
</evidence>
<sequence length="1007" mass="112073">MGSNTILNPYRPSQARRKSTSTPVLPKLGTGPLNLQFSNSPAVIPSAGIESTLLDPQESIHSFVQHTWAKFASMPDAHRNMLLKGIISHCSTKQTEMICTSLNLRNNNTDMLPPKMGQVYTTSDLPRKYTATKQKNPPNTKPGQHQGGPNRTIQRKNTLDETAQNTSILGTVSGSSSSDGNNYMNSNMYIKLLNSSIDPDLIFKQLLKANPEGVRFLTAFLSSRCKKLQAILQTMYDISLEIEVEKAMAMLLQCILDATESKYACLYFTGVTVGKLVVRSSNWIEPRACISVDEVFAGPTLFKGGQVNIYNAKTSEHYTDAISEAYQQVDADCVLSAPVFGDGMKVSGIIEVINKQSGNPFFNVEDEFMIKALASLGTLLFNQTNVKLSAIKKTDDIKLFLNTASMMATEKADMGDLLQVIMQAARELVSADRCTLLMLDKEKEELCSTVAQGYTEIRFPMSKGIAGHVVMTGETLNIQNAYTDSRFNRDVDMHTGYHTRNILCVPMLDQHQKIIGVAEMINKLPDDTHFTKEDEAQLSSFSSLAASTIEKQLAFKKLHDELQEMIRLRTYMISILQSINSVVISLNDDGRLVSINNAECMNFSQSLTSMRLTSFEHWLGHENSQLVSDIMRVQTTSMPISGRNYPFKLGNNPTRYINYSIQKLSYDYEVDRQMEVQVPRSSGRTGDPNRQSLQEEDISSFPHITGVLLVLDEITPQSSLEETLGRQMPSNTVHRIIDDQYKLNGEKQKVTVLVADIRGFTATTDGLAPHKIVDYLNNFYEVVAIAVQSEGGVLNKISGDSATVVFGLPYPSPDDTYKAVKSALKIRQAIDDLNKKHEMNELPGIRVGIGLATGSALCAAIGPPRLQEYTIVGEPVLLAHRLEEIALVYGVSIMSCEITRADIKDRFHTREIDIAAIRGIRNTIPLFEIMASSDHDLNHDVMTTLICFELGLSEYRAKNWQAAVMHFKKAISLSDDRPPRTLIERCKGLIDGKYEVSDDWDGVWRLN</sequence>
<dbReference type="PANTHER" id="PTHR43081:SF1">
    <property type="entry name" value="ADENYLATE CYCLASE, TERMINAL-DIFFERENTIATION SPECIFIC"/>
    <property type="match status" value="1"/>
</dbReference>
<dbReference type="SUPFAM" id="SSF55781">
    <property type="entry name" value="GAF domain-like"/>
    <property type="match status" value="2"/>
</dbReference>
<feature type="region of interest" description="Disordered" evidence="1">
    <location>
        <begin position="1"/>
        <end position="29"/>
    </location>
</feature>
<dbReference type="SMART" id="SM00044">
    <property type="entry name" value="CYCc"/>
    <property type="match status" value="1"/>
</dbReference>
<proteinExistence type="predicted"/>
<dbReference type="InterPro" id="IPR003018">
    <property type="entry name" value="GAF"/>
</dbReference>
<dbReference type="CDD" id="cd07302">
    <property type="entry name" value="CHD"/>
    <property type="match status" value="1"/>
</dbReference>
<dbReference type="SMART" id="SM00065">
    <property type="entry name" value="GAF"/>
    <property type="match status" value="1"/>
</dbReference>
<dbReference type="Proteomes" id="UP001648503">
    <property type="component" value="Unassembled WGS sequence"/>
</dbReference>
<dbReference type="SUPFAM" id="SSF55073">
    <property type="entry name" value="Nucleotide cyclase"/>
    <property type="match status" value="1"/>
</dbReference>
<feature type="domain" description="Guanylate cyclase" evidence="2">
    <location>
        <begin position="751"/>
        <end position="883"/>
    </location>
</feature>
<gene>
    <name evidence="3" type="ORF">BASA50_011048</name>
</gene>
<dbReference type="InterPro" id="IPR029016">
    <property type="entry name" value="GAF-like_dom_sf"/>
</dbReference>
<protein>
    <recommendedName>
        <fullName evidence="2">Guanylate cyclase domain-containing protein</fullName>
    </recommendedName>
</protein>
<feature type="region of interest" description="Disordered" evidence="1">
    <location>
        <begin position="129"/>
        <end position="153"/>
    </location>
</feature>
<feature type="compositionally biased region" description="Polar residues" evidence="1">
    <location>
        <begin position="131"/>
        <end position="153"/>
    </location>
</feature>
<dbReference type="EMBL" id="JAFCIX010000550">
    <property type="protein sequence ID" value="KAH6587857.1"/>
    <property type="molecule type" value="Genomic_DNA"/>
</dbReference>
<keyword evidence="4" id="KW-1185">Reference proteome</keyword>